<proteinExistence type="predicted"/>
<organism evidence="1">
    <name type="scientific">Arundo donax</name>
    <name type="common">Giant reed</name>
    <name type="synonym">Donax arundinaceus</name>
    <dbReference type="NCBI Taxonomy" id="35708"/>
    <lineage>
        <taxon>Eukaryota</taxon>
        <taxon>Viridiplantae</taxon>
        <taxon>Streptophyta</taxon>
        <taxon>Embryophyta</taxon>
        <taxon>Tracheophyta</taxon>
        <taxon>Spermatophyta</taxon>
        <taxon>Magnoliopsida</taxon>
        <taxon>Liliopsida</taxon>
        <taxon>Poales</taxon>
        <taxon>Poaceae</taxon>
        <taxon>PACMAD clade</taxon>
        <taxon>Arundinoideae</taxon>
        <taxon>Arundineae</taxon>
        <taxon>Arundo</taxon>
    </lineage>
</organism>
<reference evidence="1" key="2">
    <citation type="journal article" date="2015" name="Data Brief">
        <title>Shoot transcriptome of the giant reed, Arundo donax.</title>
        <authorList>
            <person name="Barrero R.A."/>
            <person name="Guerrero F.D."/>
            <person name="Moolhuijzen P."/>
            <person name="Goolsby J.A."/>
            <person name="Tidwell J."/>
            <person name="Bellgard S.E."/>
            <person name="Bellgard M.I."/>
        </authorList>
    </citation>
    <scope>NUCLEOTIDE SEQUENCE</scope>
    <source>
        <tissue evidence="1">Shoot tissue taken approximately 20 cm above the soil surface</tissue>
    </source>
</reference>
<dbReference type="AlphaFoldDB" id="A0A0A8YJ90"/>
<name>A0A0A8YJ90_ARUDO</name>
<evidence type="ECO:0000313" key="1">
    <source>
        <dbReference type="EMBL" id="JAD26106.1"/>
    </source>
</evidence>
<sequence length="80" mass="9103">MMNLPWPRPFCRLYPAILNTCVAHAVSVVHDDSVLVLGLSDASIAVVRRRASNRRWDLKRWRREGWRKLGVAAAAEMTMG</sequence>
<reference evidence="1" key="1">
    <citation type="submission" date="2014-09" db="EMBL/GenBank/DDBJ databases">
        <authorList>
            <person name="Magalhaes I.L.F."/>
            <person name="Oliveira U."/>
            <person name="Santos F.R."/>
            <person name="Vidigal T.H.D.A."/>
            <person name="Brescovit A.D."/>
            <person name="Santos A.J."/>
        </authorList>
    </citation>
    <scope>NUCLEOTIDE SEQUENCE</scope>
    <source>
        <tissue evidence="1">Shoot tissue taken approximately 20 cm above the soil surface</tissue>
    </source>
</reference>
<accession>A0A0A8YJ90</accession>
<dbReference type="EMBL" id="GBRH01271789">
    <property type="protein sequence ID" value="JAD26106.1"/>
    <property type="molecule type" value="Transcribed_RNA"/>
</dbReference>
<protein>
    <submittedName>
        <fullName evidence="1">Uncharacterized protein</fullName>
    </submittedName>
</protein>